<proteinExistence type="inferred from homology"/>
<keyword evidence="3 4" id="KW-0620">Polyamine biosynthesis</keyword>
<evidence type="ECO:0000256" key="3">
    <source>
        <dbReference type="ARBA" id="ARBA00023115"/>
    </source>
</evidence>
<dbReference type="InterPro" id="IPR029063">
    <property type="entry name" value="SAM-dependent_MTases_sf"/>
</dbReference>
<evidence type="ECO:0000259" key="5">
    <source>
        <dbReference type="PROSITE" id="PS51006"/>
    </source>
</evidence>
<dbReference type="PANTHER" id="PTHR43317:SF1">
    <property type="entry name" value="THERMOSPERMINE SYNTHASE ACAULIS5"/>
    <property type="match status" value="1"/>
</dbReference>
<dbReference type="AlphaFoldDB" id="T1XJR1"/>
<reference evidence="6 7" key="1">
    <citation type="submission" date="2012-10" db="EMBL/GenBank/DDBJ databases">
        <title>Genome sequence of Variovorax paradoxus B4.</title>
        <authorList>
            <person name="Schuldes J."/>
            <person name="Brandt U."/>
            <person name="Hiessl S."/>
            <person name="Wuebbeler J.H."/>
            <person name="Thuermer A."/>
            <person name="Steinbuechel A."/>
            <person name="Daniel R."/>
        </authorList>
    </citation>
    <scope>NUCLEOTIDE SEQUENCE [LARGE SCALE GENOMIC DNA]</scope>
    <source>
        <strain evidence="6 7">B4</strain>
    </source>
</reference>
<dbReference type="InterPro" id="IPR030374">
    <property type="entry name" value="PABS"/>
</dbReference>
<feature type="domain" description="PABS" evidence="5">
    <location>
        <begin position="1"/>
        <end position="218"/>
    </location>
</feature>
<evidence type="ECO:0000256" key="4">
    <source>
        <dbReference type="PROSITE-ProRule" id="PRU00354"/>
    </source>
</evidence>
<organism evidence="6 7">
    <name type="scientific">Variovorax paradoxus B4</name>
    <dbReference type="NCBI Taxonomy" id="1246301"/>
    <lineage>
        <taxon>Bacteria</taxon>
        <taxon>Pseudomonadati</taxon>
        <taxon>Pseudomonadota</taxon>
        <taxon>Betaproteobacteria</taxon>
        <taxon>Burkholderiales</taxon>
        <taxon>Comamonadaceae</taxon>
        <taxon>Variovorax</taxon>
    </lineage>
</organism>
<evidence type="ECO:0000256" key="1">
    <source>
        <dbReference type="ARBA" id="ARBA00007867"/>
    </source>
</evidence>
<dbReference type="KEGG" id="vpd:VAPA_2c05270"/>
<dbReference type="HOGENOM" id="CLU_060070_1_0_4"/>
<protein>
    <submittedName>
        <fullName evidence="6">Spermine/spermidine synthase family protein</fullName>
    </submittedName>
</protein>
<sequence>MSDLLECHKHPRALVDKSLNSKTLRFSVWDVQSRMLIDRPNDLVLAYTRLMMGFLLFSPDPRHLAMIGLGGGSLAKFCYRHLPDTRIQVLEINPYVIALRNEFEVPADDHRFSIRKEDAADYIRTAPYRFDVIMADGFDANQIPLNLCSQSFYDNCREKLEPNGVLVANLHAGHEHFPTHLERIRKSFAGQVIAVSDLEDNNVIAFAFKEIAPLALLPNNLNHCASTLAPEAWRQLEPSFFRIKKFGRQHGESGSRSTR</sequence>
<dbReference type="PANTHER" id="PTHR43317">
    <property type="entry name" value="THERMOSPERMINE SYNTHASE ACAULIS5"/>
    <property type="match status" value="1"/>
</dbReference>
<dbReference type="GO" id="GO:0016740">
    <property type="term" value="F:transferase activity"/>
    <property type="evidence" value="ECO:0007669"/>
    <property type="project" value="UniProtKB-UniRule"/>
</dbReference>
<dbReference type="NCBIfam" id="NF037959">
    <property type="entry name" value="MFS_SpdSyn"/>
    <property type="match status" value="1"/>
</dbReference>
<dbReference type="SUPFAM" id="SSF53335">
    <property type="entry name" value="S-adenosyl-L-methionine-dependent methyltransferases"/>
    <property type="match status" value="1"/>
</dbReference>
<dbReference type="OrthoDB" id="117774at2"/>
<comment type="similarity">
    <text evidence="1">Belongs to the spermidine/spermine synthase family.</text>
</comment>
<name>T1XJR1_VARPD</name>
<keyword evidence="2 4" id="KW-0808">Transferase</keyword>
<dbReference type="PROSITE" id="PS51006">
    <property type="entry name" value="PABS_2"/>
    <property type="match status" value="1"/>
</dbReference>
<dbReference type="Pfam" id="PF01564">
    <property type="entry name" value="Spermine_synth"/>
    <property type="match status" value="1"/>
</dbReference>
<gene>
    <name evidence="6" type="ORF">VAPA_2c05270</name>
</gene>
<evidence type="ECO:0000256" key="2">
    <source>
        <dbReference type="ARBA" id="ARBA00022679"/>
    </source>
</evidence>
<feature type="active site" description="Proton acceptor" evidence="4">
    <location>
        <position position="136"/>
    </location>
</feature>
<dbReference type="EMBL" id="CP003912">
    <property type="protein sequence ID" value="AGU53087.1"/>
    <property type="molecule type" value="Genomic_DNA"/>
</dbReference>
<dbReference type="Proteomes" id="UP000016223">
    <property type="component" value="Chromosome 2"/>
</dbReference>
<dbReference type="PATRIC" id="fig|1246301.3.peg.6054"/>
<accession>T1XJR1</accession>
<dbReference type="CDD" id="cd02440">
    <property type="entry name" value="AdoMet_MTases"/>
    <property type="match status" value="1"/>
</dbReference>
<dbReference type="GO" id="GO:0006596">
    <property type="term" value="P:polyamine biosynthetic process"/>
    <property type="evidence" value="ECO:0007669"/>
    <property type="project" value="UniProtKB-UniRule"/>
</dbReference>
<dbReference type="Gene3D" id="3.40.50.150">
    <property type="entry name" value="Vaccinia Virus protein VP39"/>
    <property type="match status" value="1"/>
</dbReference>
<evidence type="ECO:0000313" key="7">
    <source>
        <dbReference type="Proteomes" id="UP000016223"/>
    </source>
</evidence>
<evidence type="ECO:0000313" key="6">
    <source>
        <dbReference type="EMBL" id="AGU53087.1"/>
    </source>
</evidence>
<dbReference type="RefSeq" id="WP_021003916.1">
    <property type="nucleotide sequence ID" value="NC_022234.1"/>
</dbReference>